<dbReference type="Gene3D" id="3.30.1360.40">
    <property type="match status" value="1"/>
</dbReference>
<evidence type="ECO:0000313" key="6">
    <source>
        <dbReference type="EMBL" id="TKV55961.1"/>
    </source>
</evidence>
<dbReference type="PANTHER" id="PTHR43309:SF3">
    <property type="entry name" value="5-OXOPROLINASE SUBUNIT C"/>
    <property type="match status" value="1"/>
</dbReference>
<dbReference type="NCBIfam" id="TIGR00724">
    <property type="entry name" value="urea_amlyse_rel"/>
    <property type="match status" value="1"/>
</dbReference>
<keyword evidence="2" id="KW-0378">Hydrolase</keyword>
<evidence type="ECO:0000256" key="1">
    <source>
        <dbReference type="ARBA" id="ARBA00022741"/>
    </source>
</evidence>
<dbReference type="SMART" id="SM00797">
    <property type="entry name" value="AHS2"/>
    <property type="match status" value="1"/>
</dbReference>
<feature type="domain" description="Carboxyltransferase" evidence="5">
    <location>
        <begin position="272"/>
        <end position="540"/>
    </location>
</feature>
<feature type="domain" description="Carboxyltransferase" evidence="4">
    <location>
        <begin position="1"/>
        <end position="211"/>
    </location>
</feature>
<dbReference type="GO" id="GO:0005524">
    <property type="term" value="F:ATP binding"/>
    <property type="evidence" value="ECO:0007669"/>
    <property type="project" value="UniProtKB-KW"/>
</dbReference>
<dbReference type="InterPro" id="IPR003833">
    <property type="entry name" value="CT_C_D"/>
</dbReference>
<dbReference type="RefSeq" id="WP_137451854.1">
    <property type="nucleotide sequence ID" value="NZ_SZZH01000009.1"/>
</dbReference>
<evidence type="ECO:0000259" key="5">
    <source>
        <dbReference type="SMART" id="SM00797"/>
    </source>
</evidence>
<evidence type="ECO:0000256" key="2">
    <source>
        <dbReference type="ARBA" id="ARBA00022801"/>
    </source>
</evidence>
<dbReference type="SMART" id="SM00796">
    <property type="entry name" value="AHS1"/>
    <property type="match status" value="1"/>
</dbReference>
<dbReference type="InterPro" id="IPR029000">
    <property type="entry name" value="Cyclophilin-like_dom_sf"/>
</dbReference>
<evidence type="ECO:0000313" key="7">
    <source>
        <dbReference type="Proteomes" id="UP000306985"/>
    </source>
</evidence>
<dbReference type="OrthoDB" id="9768696at2"/>
<dbReference type="EMBL" id="SZZH01000009">
    <property type="protein sequence ID" value="TKV55961.1"/>
    <property type="molecule type" value="Genomic_DNA"/>
</dbReference>
<dbReference type="InterPro" id="IPR003778">
    <property type="entry name" value="CT_A_B"/>
</dbReference>
<dbReference type="GO" id="GO:0016829">
    <property type="term" value="F:lyase activity"/>
    <property type="evidence" value="ECO:0007669"/>
    <property type="project" value="UniProtKB-KW"/>
</dbReference>
<dbReference type="Proteomes" id="UP000306985">
    <property type="component" value="Unassembled WGS sequence"/>
</dbReference>
<keyword evidence="7" id="KW-1185">Reference proteome</keyword>
<keyword evidence="1" id="KW-0547">Nucleotide-binding</keyword>
<sequence>MGDRAVLLDLAAATAAGGPTVPGTVAATLRSDSGPLTGAGIVDVVPAASTVLVRFASGPGTRPPAPDMSEVLLARALAAVAAGQPHPASVPAVEVSADELIVPVRYDGPDLAEVAELTGLTVDEVVAAHSGTVWTAAFVGFAPGFAYLTGGDPRLQVPRRTQSRPSIPAGSVALAGEWSAVYPRESPGGWQLIGATDLTLWDAAAEPPARIRPGHRVRFVSSTHPIAVASVASSEKASATTAVGSGDGPVLVVVRPGPMALVQDAGRHGRAADGVGPSGPADRQAHARANELVGNDPGAAAVECTLGGLTVRADGADLLVAVTGAVTPATVDGADAPVEEPFFLPDGATLRLRVPQTGLRTYLAVRGTFDTAEVLGSRSTDTLAGLGPAPLTAGSRLAVGDPGERSAVASTAAAPMPPGVGTAVLPVCFGPRDHWFTEPTALLHGEWVVSPQSNRVALRLDRPVDAAPDEVPPLTRSRTGELPSEGLVRGAIQVPPSGQPVLFLADHPLTGGYPVIAVVLDADVDRAGQLRPGQRLRFTTD</sequence>
<dbReference type="Gene3D" id="2.40.100.10">
    <property type="entry name" value="Cyclophilin-like"/>
    <property type="match status" value="2"/>
</dbReference>
<comment type="caution">
    <text evidence="6">The sequence shown here is derived from an EMBL/GenBank/DDBJ whole genome shotgun (WGS) entry which is preliminary data.</text>
</comment>
<dbReference type="GO" id="GO:0016787">
    <property type="term" value="F:hydrolase activity"/>
    <property type="evidence" value="ECO:0007669"/>
    <property type="project" value="UniProtKB-KW"/>
</dbReference>
<organism evidence="6 7">
    <name type="scientific">Nakamurella flava</name>
    <dbReference type="NCBI Taxonomy" id="2576308"/>
    <lineage>
        <taxon>Bacteria</taxon>
        <taxon>Bacillati</taxon>
        <taxon>Actinomycetota</taxon>
        <taxon>Actinomycetes</taxon>
        <taxon>Nakamurellales</taxon>
        <taxon>Nakamurellaceae</taxon>
        <taxon>Nakamurella</taxon>
    </lineage>
</organism>
<accession>A0A4U6Q7S5</accession>
<proteinExistence type="predicted"/>
<evidence type="ECO:0000256" key="3">
    <source>
        <dbReference type="ARBA" id="ARBA00022840"/>
    </source>
</evidence>
<reference evidence="6 7" key="1">
    <citation type="submission" date="2019-05" db="EMBL/GenBank/DDBJ databases">
        <title>Nakamurella sp. N5BH11, whole genome shotgun sequence.</title>
        <authorList>
            <person name="Tuo L."/>
        </authorList>
    </citation>
    <scope>NUCLEOTIDE SEQUENCE [LARGE SCALE GENOMIC DNA]</scope>
    <source>
        <strain evidence="6 7">N5BH11</strain>
    </source>
</reference>
<dbReference type="SUPFAM" id="SSF50891">
    <property type="entry name" value="Cyclophilin-like"/>
    <property type="match status" value="2"/>
</dbReference>
<dbReference type="InterPro" id="IPR052708">
    <property type="entry name" value="PxpC"/>
</dbReference>
<keyword evidence="6" id="KW-0456">Lyase</keyword>
<gene>
    <name evidence="6" type="ORF">FDO65_21695</name>
</gene>
<dbReference type="Pfam" id="PF02626">
    <property type="entry name" value="CT_A_B"/>
    <property type="match status" value="1"/>
</dbReference>
<dbReference type="AlphaFoldDB" id="A0A4U6Q7S5"/>
<evidence type="ECO:0000259" key="4">
    <source>
        <dbReference type="SMART" id="SM00796"/>
    </source>
</evidence>
<dbReference type="Pfam" id="PF02682">
    <property type="entry name" value="CT_C_D"/>
    <property type="match status" value="1"/>
</dbReference>
<dbReference type="PANTHER" id="PTHR43309">
    <property type="entry name" value="5-OXOPROLINASE SUBUNIT C"/>
    <property type="match status" value="1"/>
</dbReference>
<name>A0A4U6Q7S5_9ACTN</name>
<keyword evidence="3" id="KW-0067">ATP-binding</keyword>
<protein>
    <submittedName>
        <fullName evidence="6">5-oxoprolinase/urea amidolyase family protein</fullName>
    </submittedName>
</protein>